<reference evidence="2" key="1">
    <citation type="submission" date="2023-09" db="EMBL/GenBank/DDBJ databases">
        <title>30 novel species of actinomycetes from the DSMZ collection.</title>
        <authorList>
            <person name="Nouioui I."/>
        </authorList>
    </citation>
    <scope>NUCLEOTIDE SEQUENCE</scope>
    <source>
        <strain evidence="2">DSM 115977</strain>
    </source>
</reference>
<dbReference type="Proteomes" id="UP001180973">
    <property type="component" value="Unassembled WGS sequence"/>
</dbReference>
<gene>
    <name evidence="2" type="ORF">RM555_25605</name>
</gene>
<accession>A0ABU2X2G6</accession>
<evidence type="ECO:0000313" key="2">
    <source>
        <dbReference type="EMBL" id="MDT0532383.1"/>
    </source>
</evidence>
<keyword evidence="3" id="KW-1185">Reference proteome</keyword>
<dbReference type="RefSeq" id="WP_311414145.1">
    <property type="nucleotide sequence ID" value="NZ_JAVRFL010000038.1"/>
</dbReference>
<feature type="compositionally biased region" description="Basic residues" evidence="1">
    <location>
        <begin position="10"/>
        <end position="22"/>
    </location>
</feature>
<comment type="caution">
    <text evidence="2">The sequence shown here is derived from an EMBL/GenBank/DDBJ whole genome shotgun (WGS) entry which is preliminary data.</text>
</comment>
<evidence type="ECO:0000313" key="3">
    <source>
        <dbReference type="Proteomes" id="UP001180973"/>
    </source>
</evidence>
<dbReference type="EMBL" id="JAVRFL010000038">
    <property type="protein sequence ID" value="MDT0532383.1"/>
    <property type="molecule type" value="Genomic_DNA"/>
</dbReference>
<feature type="region of interest" description="Disordered" evidence="1">
    <location>
        <begin position="1"/>
        <end position="29"/>
    </location>
</feature>
<feature type="compositionally biased region" description="Basic residues" evidence="1">
    <location>
        <begin position="102"/>
        <end position="113"/>
    </location>
</feature>
<organism evidence="2 3">
    <name type="scientific">Micromonospora reichwaldensis</name>
    <dbReference type="NCBI Taxonomy" id="3075516"/>
    <lineage>
        <taxon>Bacteria</taxon>
        <taxon>Bacillati</taxon>
        <taxon>Actinomycetota</taxon>
        <taxon>Actinomycetes</taxon>
        <taxon>Micromonosporales</taxon>
        <taxon>Micromonosporaceae</taxon>
        <taxon>Micromonospora</taxon>
    </lineage>
</organism>
<evidence type="ECO:0000256" key="1">
    <source>
        <dbReference type="SAM" id="MobiDB-lite"/>
    </source>
</evidence>
<protein>
    <submittedName>
        <fullName evidence="2">Uncharacterized protein</fullName>
    </submittedName>
</protein>
<feature type="compositionally biased region" description="Low complexity" evidence="1">
    <location>
        <begin position="92"/>
        <end position="101"/>
    </location>
</feature>
<feature type="region of interest" description="Disordered" evidence="1">
    <location>
        <begin position="88"/>
        <end position="113"/>
    </location>
</feature>
<sequence>MTTERECRAPLRRLPRPARRRGATLLDTTPPDALAEVAAIHHTTIAAPGGTGRRESVARGVADHARVVGGPDRARDLGVVAEVVRPEDTRARPVSAPAAGPVRRRGAHGRIPL</sequence>
<name>A0ABU2X2G6_9ACTN</name>
<proteinExistence type="predicted"/>